<evidence type="ECO:0000313" key="2">
    <source>
        <dbReference type="EMBL" id="KAA9042257.1"/>
    </source>
</evidence>
<feature type="domain" description="PhoD-like phosphatase metallophosphatase" evidence="1">
    <location>
        <begin position="29"/>
        <end position="281"/>
    </location>
</feature>
<reference evidence="2 3" key="1">
    <citation type="submission" date="2019-09" db="EMBL/GenBank/DDBJ databases">
        <title>Draft genome sequence of Ginsengibacter sp. BR5-29.</title>
        <authorList>
            <person name="Im W.-T."/>
        </authorList>
    </citation>
    <scope>NUCLEOTIDE SEQUENCE [LARGE SCALE GENOMIC DNA]</scope>
    <source>
        <strain evidence="2 3">BR5-29</strain>
    </source>
</reference>
<gene>
    <name evidence="2" type="ORF">FW778_03910</name>
</gene>
<dbReference type="InterPro" id="IPR029052">
    <property type="entry name" value="Metallo-depent_PP-like"/>
</dbReference>
<evidence type="ECO:0000313" key="3">
    <source>
        <dbReference type="Proteomes" id="UP000326903"/>
    </source>
</evidence>
<organism evidence="2 3">
    <name type="scientific">Ginsengibacter hankyongi</name>
    <dbReference type="NCBI Taxonomy" id="2607284"/>
    <lineage>
        <taxon>Bacteria</taxon>
        <taxon>Pseudomonadati</taxon>
        <taxon>Bacteroidota</taxon>
        <taxon>Chitinophagia</taxon>
        <taxon>Chitinophagales</taxon>
        <taxon>Chitinophagaceae</taxon>
        <taxon>Ginsengibacter</taxon>
    </lineage>
</organism>
<dbReference type="Pfam" id="PF09423">
    <property type="entry name" value="PhoD"/>
    <property type="match status" value="1"/>
</dbReference>
<dbReference type="EMBL" id="VYQF01000001">
    <property type="protein sequence ID" value="KAA9042257.1"/>
    <property type="molecule type" value="Genomic_DNA"/>
</dbReference>
<dbReference type="Proteomes" id="UP000326903">
    <property type="component" value="Unassembled WGS sequence"/>
</dbReference>
<keyword evidence="3" id="KW-1185">Reference proteome</keyword>
<dbReference type="PANTHER" id="PTHR43606">
    <property type="entry name" value="PHOSPHATASE, PUTATIVE (AFU_ORTHOLOGUE AFUA_6G08710)-RELATED"/>
    <property type="match status" value="1"/>
</dbReference>
<dbReference type="Gene3D" id="3.60.21.70">
    <property type="entry name" value="PhoD-like phosphatase"/>
    <property type="match status" value="1"/>
</dbReference>
<dbReference type="InterPro" id="IPR018946">
    <property type="entry name" value="PhoD-like_MPP"/>
</dbReference>
<dbReference type="PANTHER" id="PTHR43606:SF1">
    <property type="entry name" value="PHOD-LIKE PHOSPHATASE METALLOPHOSPHATASE DOMAIN-CONTAINING PROTEIN"/>
    <property type="match status" value="1"/>
</dbReference>
<proteinExistence type="predicted"/>
<evidence type="ECO:0000259" key="1">
    <source>
        <dbReference type="Pfam" id="PF09423"/>
    </source>
</evidence>
<name>A0A5J5IQN3_9BACT</name>
<dbReference type="InterPro" id="IPR038607">
    <property type="entry name" value="PhoD-like_sf"/>
</dbReference>
<dbReference type="AlphaFoldDB" id="A0A5J5IQN3"/>
<dbReference type="InterPro" id="IPR052900">
    <property type="entry name" value="Phospholipid_Metab_Enz"/>
</dbReference>
<comment type="caution">
    <text evidence="2">The sequence shown here is derived from an EMBL/GenBank/DDBJ whole genome shotgun (WGS) entry which is preliminary data.</text>
</comment>
<sequence length="330" mass="38361">MTGDKKISAIVEGSFKTAPAINDSDDIKFMVVTCQEYHDRDYAAKGFKIYEAMLRQQPDFFVHTGDVVYYDQQAKNIDLARWHWQRVYSFPTLVEFHKNVSSYFMKDDHDTWMNDCWPTMETKFMGDFTFQQGQQVFLEQVPMGDKPYRTFQWGKDLQIWLVEGRDFRSPNNLPDGPGKTIWGKEQIEWFKQTVQASNATFKILISPTPLVGPDRPKKNDNYANEGFYHEGELLRKFVEQQKMYVVNGDRHWQYASKDVETGLLEFGCGPVSNEHAGGWTQGHKKPEHLYVNVVGGYLEVNVIHSQDRPSIVFTHRSVDGKVLFEYKPIV</sequence>
<protein>
    <submittedName>
        <fullName evidence="2">Alkaline phosphatase</fullName>
    </submittedName>
</protein>
<accession>A0A5J5IQN3</accession>
<dbReference type="SUPFAM" id="SSF56300">
    <property type="entry name" value="Metallo-dependent phosphatases"/>
    <property type="match status" value="1"/>
</dbReference>